<comment type="caution">
    <text evidence="1">The sequence shown here is derived from an EMBL/GenBank/DDBJ whole genome shotgun (WGS) entry which is preliminary data.</text>
</comment>
<evidence type="ECO:0000313" key="1">
    <source>
        <dbReference type="EMBL" id="TYC98371.1"/>
    </source>
</evidence>
<accession>A0A5D0XRA8</accession>
<sequence length="110" mass="11513">MSADDEHHAAWTSVLDELEAAVDGAIVASLSSSAPVGQAPALGDWSPADLTGPVPSDLLERALRIHERQRVALVHLGGELATLRRHRTAVGSVRAATLPQQASVYVDTTG</sequence>
<dbReference type="EMBL" id="VSLD01000005">
    <property type="protein sequence ID" value="TYC98371.1"/>
    <property type="molecule type" value="Genomic_DNA"/>
</dbReference>
<organism evidence="1 2">
    <name type="scientific">Arthrobacter echini</name>
    <dbReference type="NCBI Taxonomy" id="1529066"/>
    <lineage>
        <taxon>Bacteria</taxon>
        <taxon>Bacillati</taxon>
        <taxon>Actinomycetota</taxon>
        <taxon>Actinomycetes</taxon>
        <taxon>Micrococcales</taxon>
        <taxon>Micrococcaceae</taxon>
        <taxon>Arthrobacter</taxon>
    </lineage>
</organism>
<reference evidence="1 2" key="1">
    <citation type="submission" date="2019-08" db="EMBL/GenBank/DDBJ databases">
        <title>Genone of Arthrobacter echini P9.</title>
        <authorList>
            <person name="Bowman J.P."/>
        </authorList>
    </citation>
    <scope>NUCLEOTIDE SEQUENCE [LARGE SCALE GENOMIC DNA]</scope>
    <source>
        <strain evidence="1 2">P9</strain>
    </source>
</reference>
<dbReference type="Proteomes" id="UP000323410">
    <property type="component" value="Unassembled WGS sequence"/>
</dbReference>
<evidence type="ECO:0000313" key="2">
    <source>
        <dbReference type="Proteomes" id="UP000323410"/>
    </source>
</evidence>
<protein>
    <submittedName>
        <fullName evidence="1">Uncharacterized protein</fullName>
    </submittedName>
</protein>
<dbReference type="OrthoDB" id="4953704at2"/>
<dbReference type="RefSeq" id="WP_148601269.1">
    <property type="nucleotide sequence ID" value="NZ_VSLD01000005.1"/>
</dbReference>
<dbReference type="AlphaFoldDB" id="A0A5D0XRA8"/>
<name>A0A5D0XRA8_9MICC</name>
<proteinExistence type="predicted"/>
<keyword evidence="2" id="KW-1185">Reference proteome</keyword>
<gene>
    <name evidence="1" type="ORF">FQ377_10730</name>
</gene>